<accession>A0A6J6G3D4</accession>
<proteinExistence type="predicted"/>
<reference evidence="1" key="1">
    <citation type="submission" date="2020-05" db="EMBL/GenBank/DDBJ databases">
        <authorList>
            <person name="Chiriac C."/>
            <person name="Salcher M."/>
            <person name="Ghai R."/>
            <person name="Kavagutti S V."/>
        </authorList>
    </citation>
    <scope>NUCLEOTIDE SEQUENCE</scope>
</reference>
<protein>
    <submittedName>
        <fullName evidence="1">Unannotated protein</fullName>
    </submittedName>
</protein>
<gene>
    <name evidence="1" type="ORF">UFOPK1493_03995</name>
</gene>
<organism evidence="1">
    <name type="scientific">freshwater metagenome</name>
    <dbReference type="NCBI Taxonomy" id="449393"/>
    <lineage>
        <taxon>unclassified sequences</taxon>
        <taxon>metagenomes</taxon>
        <taxon>ecological metagenomes</taxon>
    </lineage>
</organism>
<sequence length="210" mass="22637">MAGGRRAVVQGIEVTIWSNFGRRANVQWLDESGVVVSIGLMGTERDALDLVRQVRMVDQTAFTQLTADVSRWVEQQIPVASSIELGGLEIERRNDTGRIALCARTPGSERQCAAAQDANVGVIDLGVVIDGRWYAIGHRPLTEEYTPDMDALSFDLDGVGKAGVEWRSNDDGIWYVADLGTARTSTTNLGTILGGVSGTISRLLVPSTFG</sequence>
<dbReference type="EMBL" id="CAEZSR010000269">
    <property type="protein sequence ID" value="CAB4595736.1"/>
    <property type="molecule type" value="Genomic_DNA"/>
</dbReference>
<name>A0A6J6G3D4_9ZZZZ</name>
<dbReference type="AlphaFoldDB" id="A0A6J6G3D4"/>
<evidence type="ECO:0000313" key="1">
    <source>
        <dbReference type="EMBL" id="CAB4595736.1"/>
    </source>
</evidence>